<keyword evidence="1" id="KW-1133">Transmembrane helix</keyword>
<dbReference type="AlphaFoldDB" id="A0A927BRL5"/>
<keyword evidence="1" id="KW-0472">Membrane</keyword>
<gene>
    <name evidence="2" type="ORF">IDH44_04600</name>
</gene>
<dbReference type="EMBL" id="JACXIZ010000011">
    <property type="protein sequence ID" value="MBD2844460.1"/>
    <property type="molecule type" value="Genomic_DNA"/>
</dbReference>
<name>A0A927BRL5_9BACL</name>
<sequence>MKESPAPRRSWFTPIVLVLLVLSAIGNVYLYSIQLQQAQQTRIATGTRILEDARNSKQHVEAMRAALAALAASDDANSRIAAKSELGYALDDAKALADFASAGQAVAPRAPAPARPASRFVEEVELSLRAVGNTAESLGETEQGYVTMLEEIYADLDTELGRLEIERTTDQLALQTAHGGPWTETAHALLAIMNGPEQLLLEGAAQRLSSH</sequence>
<reference evidence="2" key="1">
    <citation type="submission" date="2020-09" db="EMBL/GenBank/DDBJ databases">
        <title>A novel bacterium of genus Paenibacillus, isolated from South China Sea.</title>
        <authorList>
            <person name="Huang H."/>
            <person name="Mo K."/>
            <person name="Hu Y."/>
        </authorList>
    </citation>
    <scope>NUCLEOTIDE SEQUENCE</scope>
    <source>
        <strain evidence="2">IB182496</strain>
    </source>
</reference>
<comment type="caution">
    <text evidence="2">The sequence shown here is derived from an EMBL/GenBank/DDBJ whole genome shotgun (WGS) entry which is preliminary data.</text>
</comment>
<protein>
    <submittedName>
        <fullName evidence="2">Uncharacterized protein</fullName>
    </submittedName>
</protein>
<proteinExistence type="predicted"/>
<evidence type="ECO:0000256" key="1">
    <source>
        <dbReference type="SAM" id="Phobius"/>
    </source>
</evidence>
<organism evidence="2 3">
    <name type="scientific">Paenibacillus sabuli</name>
    <dbReference type="NCBI Taxonomy" id="2772509"/>
    <lineage>
        <taxon>Bacteria</taxon>
        <taxon>Bacillati</taxon>
        <taxon>Bacillota</taxon>
        <taxon>Bacilli</taxon>
        <taxon>Bacillales</taxon>
        <taxon>Paenibacillaceae</taxon>
        <taxon>Paenibacillus</taxon>
    </lineage>
</organism>
<keyword evidence="1" id="KW-0812">Transmembrane</keyword>
<accession>A0A927BRL5</accession>
<dbReference type="RefSeq" id="WP_190915162.1">
    <property type="nucleotide sequence ID" value="NZ_JACXIZ010000011.1"/>
</dbReference>
<feature type="transmembrane region" description="Helical" evidence="1">
    <location>
        <begin position="12"/>
        <end position="32"/>
    </location>
</feature>
<keyword evidence="3" id="KW-1185">Reference proteome</keyword>
<evidence type="ECO:0000313" key="2">
    <source>
        <dbReference type="EMBL" id="MBD2844460.1"/>
    </source>
</evidence>
<dbReference type="Proteomes" id="UP000621560">
    <property type="component" value="Unassembled WGS sequence"/>
</dbReference>
<evidence type="ECO:0000313" key="3">
    <source>
        <dbReference type="Proteomes" id="UP000621560"/>
    </source>
</evidence>